<organism evidence="1 2">
    <name type="scientific">Actinokineospora fastidiosa</name>
    <dbReference type="NCBI Taxonomy" id="1816"/>
    <lineage>
        <taxon>Bacteria</taxon>
        <taxon>Bacillati</taxon>
        <taxon>Actinomycetota</taxon>
        <taxon>Actinomycetes</taxon>
        <taxon>Pseudonocardiales</taxon>
        <taxon>Pseudonocardiaceae</taxon>
        <taxon>Actinokineospora</taxon>
    </lineage>
</organism>
<sequence length="200" mass="21475">MTHPARHGTGPRAVITALDLDRTAVLAGESVTVGWRTRGASLICITRPDGDTVELDARSGRGSYRFTATMTGAVRAVAYDRSDASPEWVRPVAVFELPETVAVGIPDLRNIPMPVFGRTGPVIPDANGVAAAFLAARPRDLRLGQRMETLIASGPPGVPPPPLGLLPDRFHPAPWLTGPLTEPRRPSRLRAWLLRRGDDG</sequence>
<reference evidence="1" key="1">
    <citation type="journal article" date="2014" name="Int. J. Syst. Evol. Microbiol.">
        <title>Complete genome sequence of Corynebacterium casei LMG S-19264T (=DSM 44701T), isolated from a smear-ripened cheese.</title>
        <authorList>
            <consortium name="US DOE Joint Genome Institute (JGI-PGF)"/>
            <person name="Walter F."/>
            <person name="Albersmeier A."/>
            <person name="Kalinowski J."/>
            <person name="Ruckert C."/>
        </authorList>
    </citation>
    <scope>NUCLEOTIDE SEQUENCE</scope>
    <source>
        <strain evidence="1">JCM 3276</strain>
    </source>
</reference>
<gene>
    <name evidence="1" type="ORF">GCM10010171_57370</name>
</gene>
<keyword evidence="2" id="KW-1185">Reference proteome</keyword>
<dbReference type="EMBL" id="BMRB01000007">
    <property type="protein sequence ID" value="GGS54746.1"/>
    <property type="molecule type" value="Genomic_DNA"/>
</dbReference>
<accession>A0A918GQI1</accession>
<dbReference type="AlphaFoldDB" id="A0A918GQI1"/>
<dbReference type="RefSeq" id="WP_189213724.1">
    <property type="nucleotide sequence ID" value="NZ_BMRB01000007.1"/>
</dbReference>
<name>A0A918GQI1_9PSEU</name>
<evidence type="ECO:0000313" key="1">
    <source>
        <dbReference type="EMBL" id="GGS54746.1"/>
    </source>
</evidence>
<dbReference type="Proteomes" id="UP000660680">
    <property type="component" value="Unassembled WGS sequence"/>
</dbReference>
<comment type="caution">
    <text evidence="1">The sequence shown here is derived from an EMBL/GenBank/DDBJ whole genome shotgun (WGS) entry which is preliminary data.</text>
</comment>
<protein>
    <submittedName>
        <fullName evidence="1">Uncharacterized protein</fullName>
    </submittedName>
</protein>
<reference evidence="1" key="2">
    <citation type="submission" date="2020-09" db="EMBL/GenBank/DDBJ databases">
        <authorList>
            <person name="Sun Q."/>
            <person name="Ohkuma M."/>
        </authorList>
    </citation>
    <scope>NUCLEOTIDE SEQUENCE</scope>
    <source>
        <strain evidence="1">JCM 3276</strain>
    </source>
</reference>
<evidence type="ECO:0000313" key="2">
    <source>
        <dbReference type="Proteomes" id="UP000660680"/>
    </source>
</evidence>
<proteinExistence type="predicted"/>